<accession>A0A5M9GMJ3</accession>
<name>A0A5M9GMJ3_9SPHI</name>
<organism evidence="1 2">
    <name type="scientific">Arcticibacter tournemirensis</name>
    <dbReference type="NCBI Taxonomy" id="699437"/>
    <lineage>
        <taxon>Bacteria</taxon>
        <taxon>Pseudomonadati</taxon>
        <taxon>Bacteroidota</taxon>
        <taxon>Sphingobacteriia</taxon>
        <taxon>Sphingobacteriales</taxon>
        <taxon>Sphingobacteriaceae</taxon>
        <taxon>Arcticibacter</taxon>
    </lineage>
</organism>
<gene>
    <name evidence="1" type="ORF">F1649_21395</name>
</gene>
<dbReference type="EMBL" id="VWNE01000052">
    <property type="protein sequence ID" value="KAA8475550.1"/>
    <property type="molecule type" value="Genomic_DNA"/>
</dbReference>
<keyword evidence="2" id="KW-1185">Reference proteome</keyword>
<evidence type="ECO:0000313" key="2">
    <source>
        <dbReference type="Proteomes" id="UP000322918"/>
    </source>
</evidence>
<dbReference type="InterPro" id="IPR021215">
    <property type="entry name" value="DUF2752"/>
</dbReference>
<proteinExistence type="predicted"/>
<evidence type="ECO:0000313" key="1">
    <source>
        <dbReference type="EMBL" id="KAA8475550.1"/>
    </source>
</evidence>
<dbReference type="Proteomes" id="UP000322918">
    <property type="component" value="Unassembled WGS sequence"/>
</dbReference>
<sequence length="97" mass="10985">MKPVNYLFELSVWVFALIALAFVNPASHHYTLCPLANLGFSWCPGCGLGRSIACILHGNFGLSFEYHWFGVPATLFLLHRIWQLSKKCLVYFGHKPT</sequence>
<dbReference type="AlphaFoldDB" id="A0A5M9GMJ3"/>
<dbReference type="RefSeq" id="WP_141813461.1">
    <property type="nucleotide sequence ID" value="NZ_VFPL01000001.1"/>
</dbReference>
<dbReference type="OrthoDB" id="1525013at2"/>
<protein>
    <submittedName>
        <fullName evidence="1">DUF2752 domain-containing protein</fullName>
    </submittedName>
</protein>
<comment type="caution">
    <text evidence="1">The sequence shown here is derived from an EMBL/GenBank/DDBJ whole genome shotgun (WGS) entry which is preliminary data.</text>
</comment>
<reference evidence="1 2" key="1">
    <citation type="submission" date="2019-09" db="EMBL/GenBank/DDBJ databases">
        <title>Pararcticibacter amylolyticus gen. nov., sp. nov., isolated from a rottenly hemp rope, and reclassification of Pedobacter tournemirensis as Pararcticibacter tournemirensis comb. nov.</title>
        <authorList>
            <person name="Cai Y."/>
        </authorList>
    </citation>
    <scope>NUCLEOTIDE SEQUENCE [LARGE SCALE GENOMIC DNA]</scope>
    <source>
        <strain evidence="1 2">TF5-37.2-LB10</strain>
    </source>
</reference>
<dbReference type="Pfam" id="PF10825">
    <property type="entry name" value="DUF2752"/>
    <property type="match status" value="1"/>
</dbReference>